<dbReference type="GO" id="GO:0015179">
    <property type="term" value="F:L-amino acid transmembrane transporter activity"/>
    <property type="evidence" value="ECO:0007669"/>
    <property type="project" value="TreeGrafter"/>
</dbReference>
<evidence type="ECO:0000256" key="5">
    <source>
        <dbReference type="ARBA" id="ARBA00023136"/>
    </source>
</evidence>
<feature type="transmembrane region" description="Helical" evidence="6">
    <location>
        <begin position="429"/>
        <end position="450"/>
    </location>
</feature>
<dbReference type="AlphaFoldDB" id="A0A4S9L501"/>
<sequence length="538" mass="58741">SSLPQPLFNYLPLRSEPSTLFLSISGYSYNCHASVGIFQQPGTPLFISGRILLRLTRLDTLSGSRLLSFTMHHNEMPTPIGHPPQYDQEKRVDDFGAIGSVPIADDEESNTTMKETEVLDVFGNEDGADIQYKTMTWWQGAMIMIAENISLGILSLPAVLKTIGLVGGIIAILLMGIITTYSGYTLWQFRMKYPQVASFGDVGQILLGKFGRELFGFAYVTFCVFCMASHVLTFIIAMNTLTNHGTCSIVFGVVGLVLFTLLTIPRTMKNVSFLAIASFISILAAVMITMIALGINPIEGRNLVDTAHPNFPTAFNSVSNIVFAYGGHAAWLSFISELRDPKDYPKALITLQCVDTSLYLVAAVVIYYFAGDMVTSPALSSASPLVSKIAWGIALPTIIIAGVIFGHVTAKYIYIRLFAGTKHLHSRGVVATSSWFAIIFGIWFVAWILAESIPNFSNLLGFVAALFASWFSYGLPGIMWLYIAKGTWFSSPKKIFLFCCNVILVLLGIIICVVGLYASGTELAKDSSGHSWSCADNS</sequence>
<feature type="transmembrane region" description="Helical" evidence="6">
    <location>
        <begin position="214"/>
        <end position="237"/>
    </location>
</feature>
<feature type="transmembrane region" description="Helical" evidence="6">
    <location>
        <begin position="243"/>
        <end position="264"/>
    </location>
</feature>
<name>A0A4S9L501_AURPU</name>
<feature type="transmembrane region" description="Helical" evidence="6">
    <location>
        <begin position="315"/>
        <end position="335"/>
    </location>
</feature>
<keyword evidence="5 6" id="KW-0472">Membrane</keyword>
<evidence type="ECO:0000256" key="4">
    <source>
        <dbReference type="ARBA" id="ARBA00022989"/>
    </source>
</evidence>
<feature type="transmembrane region" description="Helical" evidence="6">
    <location>
        <begin position="389"/>
        <end position="408"/>
    </location>
</feature>
<protein>
    <recommendedName>
        <fullName evidence="7">Amino acid transporter transmembrane domain-containing protein</fullName>
    </recommendedName>
</protein>
<evidence type="ECO:0000256" key="1">
    <source>
        <dbReference type="ARBA" id="ARBA00004141"/>
    </source>
</evidence>
<comment type="subcellular location">
    <subcellularLocation>
        <location evidence="1">Membrane</location>
        <topology evidence="1">Multi-pass membrane protein</topology>
    </subcellularLocation>
</comment>
<feature type="non-terminal residue" evidence="8">
    <location>
        <position position="1"/>
    </location>
</feature>
<comment type="similarity">
    <text evidence="2">Belongs to the amino acid/polyamine transporter 2 family.</text>
</comment>
<dbReference type="InterPro" id="IPR013057">
    <property type="entry name" value="AA_transpt_TM"/>
</dbReference>
<comment type="caution">
    <text evidence="8">The sequence shown here is derived from an EMBL/GenBank/DDBJ whole genome shotgun (WGS) entry which is preliminary data.</text>
</comment>
<evidence type="ECO:0000256" key="2">
    <source>
        <dbReference type="ARBA" id="ARBA00008066"/>
    </source>
</evidence>
<dbReference type="Gene3D" id="1.20.1740.10">
    <property type="entry name" value="Amino acid/polyamine transporter I"/>
    <property type="match status" value="1"/>
</dbReference>
<keyword evidence="4 6" id="KW-1133">Transmembrane helix</keyword>
<dbReference type="FunFam" id="1.20.1740.10:FF:000039">
    <property type="entry name" value="Neutral amino acid transporter (Eurofung)"/>
    <property type="match status" value="1"/>
</dbReference>
<gene>
    <name evidence="8" type="ORF">D6D01_05601</name>
</gene>
<feature type="transmembrane region" description="Helical" evidence="6">
    <location>
        <begin position="347"/>
        <end position="369"/>
    </location>
</feature>
<evidence type="ECO:0000256" key="6">
    <source>
        <dbReference type="SAM" id="Phobius"/>
    </source>
</evidence>
<dbReference type="EMBL" id="QZBD01000216">
    <property type="protein sequence ID" value="THY24166.1"/>
    <property type="molecule type" value="Genomic_DNA"/>
</dbReference>
<reference evidence="8 9" key="1">
    <citation type="submission" date="2018-10" db="EMBL/GenBank/DDBJ databases">
        <title>Fifty Aureobasidium pullulans genomes reveal a recombining polyextremotolerant generalist.</title>
        <authorList>
            <person name="Gostincar C."/>
            <person name="Turk M."/>
            <person name="Zajc J."/>
            <person name="Gunde-Cimerman N."/>
        </authorList>
    </citation>
    <scope>NUCLEOTIDE SEQUENCE [LARGE SCALE GENOMIC DNA]</scope>
    <source>
        <strain evidence="8 9">EXF-6604</strain>
    </source>
</reference>
<feature type="transmembrane region" description="Helical" evidence="6">
    <location>
        <begin position="271"/>
        <end position="295"/>
    </location>
</feature>
<dbReference type="PANTHER" id="PTHR22950">
    <property type="entry name" value="AMINO ACID TRANSPORTER"/>
    <property type="match status" value="1"/>
</dbReference>
<evidence type="ECO:0000313" key="9">
    <source>
        <dbReference type="Proteomes" id="UP000306584"/>
    </source>
</evidence>
<dbReference type="Pfam" id="PF01490">
    <property type="entry name" value="Aa_trans"/>
    <property type="match status" value="1"/>
</dbReference>
<accession>A0A4S9L501</accession>
<proteinExistence type="inferred from homology"/>
<evidence type="ECO:0000259" key="7">
    <source>
        <dbReference type="Pfam" id="PF01490"/>
    </source>
</evidence>
<feature type="transmembrane region" description="Helical" evidence="6">
    <location>
        <begin position="495"/>
        <end position="518"/>
    </location>
</feature>
<feature type="transmembrane region" description="Helical" evidence="6">
    <location>
        <begin position="166"/>
        <end position="187"/>
    </location>
</feature>
<keyword evidence="3 6" id="KW-0812">Transmembrane</keyword>
<evidence type="ECO:0000256" key="3">
    <source>
        <dbReference type="ARBA" id="ARBA00022692"/>
    </source>
</evidence>
<organism evidence="8 9">
    <name type="scientific">Aureobasidium pullulans</name>
    <name type="common">Black yeast</name>
    <name type="synonym">Pullularia pullulans</name>
    <dbReference type="NCBI Taxonomy" id="5580"/>
    <lineage>
        <taxon>Eukaryota</taxon>
        <taxon>Fungi</taxon>
        <taxon>Dikarya</taxon>
        <taxon>Ascomycota</taxon>
        <taxon>Pezizomycotina</taxon>
        <taxon>Dothideomycetes</taxon>
        <taxon>Dothideomycetidae</taxon>
        <taxon>Dothideales</taxon>
        <taxon>Saccotheciaceae</taxon>
        <taxon>Aureobasidium</taxon>
    </lineage>
</organism>
<dbReference type="PANTHER" id="PTHR22950:SF479">
    <property type="entry name" value="AMINO ACID TRANSPORTER (EUROFUNG)-RELATED"/>
    <property type="match status" value="1"/>
</dbReference>
<dbReference type="Proteomes" id="UP000306584">
    <property type="component" value="Unassembled WGS sequence"/>
</dbReference>
<evidence type="ECO:0000313" key="8">
    <source>
        <dbReference type="EMBL" id="THY24166.1"/>
    </source>
</evidence>
<feature type="transmembrane region" description="Helical" evidence="6">
    <location>
        <begin position="462"/>
        <end position="483"/>
    </location>
</feature>
<dbReference type="GO" id="GO:0016020">
    <property type="term" value="C:membrane"/>
    <property type="evidence" value="ECO:0007669"/>
    <property type="project" value="UniProtKB-SubCell"/>
</dbReference>
<feature type="domain" description="Amino acid transporter transmembrane" evidence="7">
    <location>
        <begin position="134"/>
        <end position="518"/>
    </location>
</feature>